<evidence type="ECO:0000256" key="6">
    <source>
        <dbReference type="ARBA" id="ARBA00023014"/>
    </source>
</evidence>
<dbReference type="InterPro" id="IPR005117">
    <property type="entry name" value="NiRdtase/SiRdtase_haem-b_fer"/>
</dbReference>
<reference evidence="8 9" key="1">
    <citation type="submission" date="2020-08" db="EMBL/GenBank/DDBJ databases">
        <title>Genomic Encyclopedia of Type Strains, Phase IV (KMG-IV): sequencing the most valuable type-strain genomes for metagenomic binning, comparative biology and taxonomic classification.</title>
        <authorList>
            <person name="Goeker M."/>
        </authorList>
    </citation>
    <scope>NUCLEOTIDE SEQUENCE [LARGE SCALE GENOMIC DNA]</scope>
    <source>
        <strain evidence="8 9">DSM 25481</strain>
    </source>
</reference>
<keyword evidence="4 8" id="KW-0560">Oxidoreductase</keyword>
<dbReference type="Pfam" id="PF03460">
    <property type="entry name" value="NIR_SIR_ferr"/>
    <property type="match status" value="1"/>
</dbReference>
<evidence type="ECO:0000256" key="1">
    <source>
        <dbReference type="ARBA" id="ARBA00022485"/>
    </source>
</evidence>
<evidence type="ECO:0000313" key="9">
    <source>
        <dbReference type="Proteomes" id="UP000528964"/>
    </source>
</evidence>
<keyword evidence="6" id="KW-0411">Iron-sulfur</keyword>
<dbReference type="InterPro" id="IPR045854">
    <property type="entry name" value="NO2/SO3_Rdtase_4Fe4S_sf"/>
</dbReference>
<dbReference type="Gene3D" id="3.90.480.20">
    <property type="match status" value="1"/>
</dbReference>
<keyword evidence="9" id="KW-1185">Reference proteome</keyword>
<feature type="domain" description="Nitrite/Sulfite reductase ferredoxin-like" evidence="7">
    <location>
        <begin position="18"/>
        <end position="75"/>
    </location>
</feature>
<gene>
    <name evidence="8" type="ORF">GGR24_001033</name>
</gene>
<dbReference type="EMBL" id="JACIDR010000001">
    <property type="protein sequence ID" value="MBB3972400.1"/>
    <property type="molecule type" value="Genomic_DNA"/>
</dbReference>
<dbReference type="InterPro" id="IPR036136">
    <property type="entry name" value="Nit/Sulf_reduc_fer-like_dom_sf"/>
</dbReference>
<dbReference type="GO" id="GO:0046872">
    <property type="term" value="F:metal ion binding"/>
    <property type="evidence" value="ECO:0007669"/>
    <property type="project" value="UniProtKB-KW"/>
</dbReference>
<keyword evidence="1" id="KW-0004">4Fe-4S</keyword>
<evidence type="ECO:0000313" key="8">
    <source>
        <dbReference type="EMBL" id="MBB3972400.1"/>
    </source>
</evidence>
<name>A0A7W6CWI2_9HYPH</name>
<protein>
    <submittedName>
        <fullName evidence="8">Precorrin-3B synthase</fullName>
        <ecNumber evidence="8">1.14.13.83</ecNumber>
    </submittedName>
</protein>
<dbReference type="PANTHER" id="PTHR32439:SF9">
    <property type="entry name" value="BLR3264 PROTEIN"/>
    <property type="match status" value="1"/>
</dbReference>
<evidence type="ECO:0000256" key="3">
    <source>
        <dbReference type="ARBA" id="ARBA00022723"/>
    </source>
</evidence>
<sequence>MADCPGVLHLAAMADGALARIRAPGGRLSAAQARATAGAAATLGSGVIDLTSRANLQIRGMPEGAGPALAARLSAADLFVEGPADRRRNILLDPFSGLDPEEVRDMRPITASLDEGLRSASWIGALSPKFSFVLDGGGRSAVAAISSDVSCRAAAQGTMIIAAGDVLVEAADDQSCVAALLAIAQTAAAAGPQTRTHDLDPRILTSALQAVPGVRQAPEPLATRELTPRLGLVPQRGSERVALSLPVPVGRLDVAMLEWLADVTALDGEGWLALAPWSAVVIFGMSHAVAEARLAQSVGRGFTPLGVAERLTVVACAGSGGCSRAREPAKELGREVLELAAAEPWRLPPAAVRVHLSGCPRGCAGAATADLLLLGAEESPGWSAHRAASPRAPGEPVDRRGAVSARDVFELLAHRGR</sequence>
<dbReference type="SUPFAM" id="SSF56014">
    <property type="entry name" value="Nitrite and sulphite reductase 4Fe-4S domain-like"/>
    <property type="match status" value="2"/>
</dbReference>
<dbReference type="InterPro" id="IPR051329">
    <property type="entry name" value="NIR_SIR_4Fe-4S"/>
</dbReference>
<evidence type="ECO:0000256" key="5">
    <source>
        <dbReference type="ARBA" id="ARBA00023004"/>
    </source>
</evidence>
<dbReference type="RefSeq" id="WP_183394180.1">
    <property type="nucleotide sequence ID" value="NZ_JACIDR010000001.1"/>
</dbReference>
<accession>A0A7W6CWI2</accession>
<evidence type="ECO:0000256" key="2">
    <source>
        <dbReference type="ARBA" id="ARBA00022617"/>
    </source>
</evidence>
<organism evidence="8 9">
    <name type="scientific">Hansschlegelia beijingensis</name>
    <dbReference type="NCBI Taxonomy" id="1133344"/>
    <lineage>
        <taxon>Bacteria</taxon>
        <taxon>Pseudomonadati</taxon>
        <taxon>Pseudomonadota</taxon>
        <taxon>Alphaproteobacteria</taxon>
        <taxon>Hyphomicrobiales</taxon>
        <taxon>Methylopilaceae</taxon>
        <taxon>Hansschlegelia</taxon>
    </lineage>
</organism>
<keyword evidence="3" id="KW-0479">Metal-binding</keyword>
<dbReference type="GO" id="GO:0051539">
    <property type="term" value="F:4 iron, 4 sulfur cluster binding"/>
    <property type="evidence" value="ECO:0007669"/>
    <property type="project" value="UniProtKB-KW"/>
</dbReference>
<dbReference type="PANTHER" id="PTHR32439">
    <property type="entry name" value="FERREDOXIN--NITRITE REDUCTASE, CHLOROPLASTIC"/>
    <property type="match status" value="1"/>
</dbReference>
<dbReference type="Gene3D" id="3.30.413.10">
    <property type="entry name" value="Sulfite Reductase Hemoprotein, domain 1"/>
    <property type="match status" value="1"/>
</dbReference>
<dbReference type="Proteomes" id="UP000528964">
    <property type="component" value="Unassembled WGS sequence"/>
</dbReference>
<dbReference type="SUPFAM" id="SSF55124">
    <property type="entry name" value="Nitrite/Sulfite reductase N-terminal domain-like"/>
    <property type="match status" value="2"/>
</dbReference>
<proteinExistence type="predicted"/>
<comment type="caution">
    <text evidence="8">The sequence shown here is derived from an EMBL/GenBank/DDBJ whole genome shotgun (WGS) entry which is preliminary data.</text>
</comment>
<evidence type="ECO:0000256" key="4">
    <source>
        <dbReference type="ARBA" id="ARBA00023002"/>
    </source>
</evidence>
<keyword evidence="5" id="KW-0408">Iron</keyword>
<dbReference type="GO" id="GO:0043818">
    <property type="term" value="F:precorrin-3B synthase activity"/>
    <property type="evidence" value="ECO:0007669"/>
    <property type="project" value="UniProtKB-EC"/>
</dbReference>
<evidence type="ECO:0000259" key="7">
    <source>
        <dbReference type="Pfam" id="PF03460"/>
    </source>
</evidence>
<keyword evidence="2" id="KW-0349">Heme</keyword>
<dbReference type="EC" id="1.14.13.83" evidence="8"/>
<dbReference type="AlphaFoldDB" id="A0A7W6CWI2"/>